<feature type="region of interest" description="Disordered" evidence="1">
    <location>
        <begin position="116"/>
        <end position="146"/>
    </location>
</feature>
<sequence length="146" mass="16261">MDEHVNSMSNAYRKYVDATIAVLAEYNSATASGLRNEAIDLALEKFKEQHEHFLSTCDNAEVFIGTMTQQVRAQGVAHHNKAVAELVHIRPAFACPRERLCPLLKMQRELESDARYGDAADLSEEDDTAASTQTLTNLDLNKPSPR</sequence>
<keyword evidence="3" id="KW-1185">Reference proteome</keyword>
<evidence type="ECO:0000256" key="1">
    <source>
        <dbReference type="SAM" id="MobiDB-lite"/>
    </source>
</evidence>
<comment type="caution">
    <text evidence="2">The sequence shown here is derived from an EMBL/GenBank/DDBJ whole genome shotgun (WGS) entry which is preliminary data.</text>
</comment>
<dbReference type="EMBL" id="JAMFTS010000003">
    <property type="protein sequence ID" value="KAJ4776352.1"/>
    <property type="molecule type" value="Genomic_DNA"/>
</dbReference>
<reference evidence="2" key="1">
    <citation type="submission" date="2022-08" db="EMBL/GenBank/DDBJ databases">
        <authorList>
            <person name="Marques A."/>
        </authorList>
    </citation>
    <scope>NUCLEOTIDE SEQUENCE</scope>
    <source>
        <strain evidence="2">RhyPub2mFocal</strain>
        <tissue evidence="2">Leaves</tissue>
    </source>
</reference>
<dbReference type="GO" id="GO:0006355">
    <property type="term" value="P:regulation of DNA-templated transcription"/>
    <property type="evidence" value="ECO:0007669"/>
    <property type="project" value="InterPro"/>
</dbReference>
<name>A0AAV8EC29_9POAL</name>
<dbReference type="Proteomes" id="UP001140206">
    <property type="component" value="Chromosome 3"/>
</dbReference>
<dbReference type="GO" id="GO:0010150">
    <property type="term" value="P:leaf senescence"/>
    <property type="evidence" value="ECO:0007669"/>
    <property type="project" value="InterPro"/>
</dbReference>
<dbReference type="GO" id="GO:0016592">
    <property type="term" value="C:mediator complex"/>
    <property type="evidence" value="ECO:0007669"/>
    <property type="project" value="InterPro"/>
</dbReference>
<dbReference type="GO" id="GO:0009631">
    <property type="term" value="P:cold acclimation"/>
    <property type="evidence" value="ECO:0007669"/>
    <property type="project" value="InterPro"/>
</dbReference>
<proteinExistence type="predicted"/>
<evidence type="ECO:0008006" key="4">
    <source>
        <dbReference type="Google" id="ProtNLM"/>
    </source>
</evidence>
<evidence type="ECO:0000313" key="3">
    <source>
        <dbReference type="Proteomes" id="UP001140206"/>
    </source>
</evidence>
<dbReference type="AlphaFoldDB" id="A0AAV8EC29"/>
<evidence type="ECO:0000313" key="2">
    <source>
        <dbReference type="EMBL" id="KAJ4776352.1"/>
    </source>
</evidence>
<dbReference type="PANTHER" id="PTHR35989">
    <property type="entry name" value="MEDIATOR OF RNA POLYMERASE II TRANSCRIPTION SUBUNIT 32"/>
    <property type="match status" value="1"/>
</dbReference>
<dbReference type="InterPro" id="IPR033244">
    <property type="entry name" value="MED32"/>
</dbReference>
<organism evidence="2 3">
    <name type="scientific">Rhynchospora pubera</name>
    <dbReference type="NCBI Taxonomy" id="906938"/>
    <lineage>
        <taxon>Eukaryota</taxon>
        <taxon>Viridiplantae</taxon>
        <taxon>Streptophyta</taxon>
        <taxon>Embryophyta</taxon>
        <taxon>Tracheophyta</taxon>
        <taxon>Spermatophyta</taxon>
        <taxon>Magnoliopsida</taxon>
        <taxon>Liliopsida</taxon>
        <taxon>Poales</taxon>
        <taxon>Cyperaceae</taxon>
        <taxon>Cyperoideae</taxon>
        <taxon>Rhynchosporeae</taxon>
        <taxon>Rhynchospora</taxon>
    </lineage>
</organism>
<accession>A0AAV8EC29</accession>
<gene>
    <name evidence="2" type="ORF">LUZ62_060609</name>
</gene>
<dbReference type="PANTHER" id="PTHR35989:SF1">
    <property type="entry name" value="MEDIATOR OF RNA POLYMERASE II TRANSCRIPTION SUBUNIT 32"/>
    <property type="match status" value="1"/>
</dbReference>
<dbReference type="GO" id="GO:0048364">
    <property type="term" value="P:root development"/>
    <property type="evidence" value="ECO:0007669"/>
    <property type="project" value="InterPro"/>
</dbReference>
<protein>
    <recommendedName>
        <fullName evidence="4">Homeodomain transcription factor HD2</fullName>
    </recommendedName>
</protein>
<feature type="compositionally biased region" description="Polar residues" evidence="1">
    <location>
        <begin position="129"/>
        <end position="139"/>
    </location>
</feature>